<dbReference type="Gene3D" id="3.40.50.1820">
    <property type="entry name" value="alpha/beta hydrolase"/>
    <property type="match status" value="1"/>
</dbReference>
<reference evidence="4" key="2">
    <citation type="submission" date="2014-08" db="EMBL/GenBank/DDBJ databases">
        <title>Complete genome of Weissella ceti strain WS74 isolated from diseased rainbow trout in Brazil.</title>
        <authorList>
            <person name="Figueiredo H.C.P."/>
            <person name="Leal C.A.G."/>
            <person name="Pereira F.L."/>
            <person name="Soares S.C."/>
            <person name="Dorella F.A."/>
            <person name="Carvalho A.F."/>
            <person name="Azevedo V.A.C."/>
        </authorList>
    </citation>
    <scope>NUCLEOTIDE SEQUENCE [LARGE SCALE GENOMIC DNA]</scope>
    <source>
        <strain evidence="4">WS74</strain>
    </source>
</reference>
<dbReference type="KEGG" id="wct:WS74_0656"/>
<gene>
    <name evidence="3" type="ORF">WS74_0656</name>
</gene>
<dbReference type="PANTHER" id="PTHR48081">
    <property type="entry name" value="AB HYDROLASE SUPERFAMILY PROTEIN C4A8.06C"/>
    <property type="match status" value="1"/>
</dbReference>
<dbReference type="KEGG" id="wci:WS105_0716"/>
<dbReference type="EMBL" id="CP009223">
    <property type="protein sequence ID" value="AIM62908.1"/>
    <property type="molecule type" value="Genomic_DNA"/>
</dbReference>
<dbReference type="Pfam" id="PF07859">
    <property type="entry name" value="Abhydrolase_3"/>
    <property type="match status" value="1"/>
</dbReference>
<proteinExistence type="predicted"/>
<evidence type="ECO:0000313" key="3">
    <source>
        <dbReference type="EMBL" id="AIM62908.1"/>
    </source>
</evidence>
<dbReference type="RefSeq" id="WP_009765250.1">
    <property type="nucleotide sequence ID" value="NZ_CP009223.1"/>
</dbReference>
<dbReference type="SUPFAM" id="SSF53474">
    <property type="entry name" value="alpha/beta-Hydrolases"/>
    <property type="match status" value="1"/>
</dbReference>
<dbReference type="AlphaFoldDB" id="A0A075U063"/>
<reference evidence="3 4" key="1">
    <citation type="journal article" date="2014" name="Genome Announc.">
        <title>Complete Genome Sequences of Fish Pathogenic Weissella ceti Strains WS74 and WS105.</title>
        <authorList>
            <person name="Figueiredo H.C."/>
            <person name="Leal C.A."/>
            <person name="Dorella F.A."/>
            <person name="Carvalho A.F."/>
            <person name="Soares S.C."/>
            <person name="Pereira F.L."/>
            <person name="Azevedo V.A."/>
        </authorList>
    </citation>
    <scope>NUCLEOTIDE SEQUENCE [LARGE SCALE GENOMIC DNA]</scope>
    <source>
        <strain evidence="3 4">WS74</strain>
    </source>
</reference>
<evidence type="ECO:0000313" key="4">
    <source>
        <dbReference type="Proteomes" id="UP000029079"/>
    </source>
</evidence>
<dbReference type="InterPro" id="IPR050300">
    <property type="entry name" value="GDXG_lipolytic_enzyme"/>
</dbReference>
<dbReference type="PATRIC" id="fig|759620.7.peg.680"/>
<dbReference type="KEGG" id="wce:WS08_0654"/>
<name>A0A075U063_9LACO</name>
<dbReference type="GO" id="GO:0016787">
    <property type="term" value="F:hydrolase activity"/>
    <property type="evidence" value="ECO:0007669"/>
    <property type="project" value="UniProtKB-KW"/>
</dbReference>
<dbReference type="Proteomes" id="UP000029079">
    <property type="component" value="Chromosome"/>
</dbReference>
<dbReference type="OrthoDB" id="9815425at2"/>
<dbReference type="InterPro" id="IPR013094">
    <property type="entry name" value="AB_hydrolase_3"/>
</dbReference>
<dbReference type="InterPro" id="IPR029058">
    <property type="entry name" value="AB_hydrolase_fold"/>
</dbReference>
<feature type="domain" description="Alpha/beta hydrolase fold-3" evidence="2">
    <location>
        <begin position="73"/>
        <end position="269"/>
    </location>
</feature>
<keyword evidence="4" id="KW-1185">Reference proteome</keyword>
<evidence type="ECO:0000256" key="1">
    <source>
        <dbReference type="ARBA" id="ARBA00022801"/>
    </source>
</evidence>
<organism evidence="3 4">
    <name type="scientific">Weissella ceti</name>
    <dbReference type="NCBI Taxonomy" id="759620"/>
    <lineage>
        <taxon>Bacteria</taxon>
        <taxon>Bacillati</taxon>
        <taxon>Bacillota</taxon>
        <taxon>Bacilli</taxon>
        <taxon>Lactobacillales</taxon>
        <taxon>Lactobacillaceae</taxon>
        <taxon>Weissella</taxon>
    </lineage>
</organism>
<keyword evidence="1 3" id="KW-0378">Hydrolase</keyword>
<dbReference type="PANTHER" id="PTHR48081:SF8">
    <property type="entry name" value="ALPHA_BETA HYDROLASE FOLD-3 DOMAIN-CONTAINING PROTEIN-RELATED"/>
    <property type="match status" value="1"/>
</dbReference>
<accession>A0A075U063</accession>
<sequence length="293" mass="32899">MISNEAERLTQRLKTQNFRQQLVTAFQTAQGKMTDKDLTRENFPANVSYKAHWIDHHLVAEVSSLSVQRNASILMLHGGGFVIPAGKNFVTVGMAFVQAGYTVWFADYPLIQNYSSDYLRKWLLRAYEKMAEQTDRSLLFGDSAGANLALRLLLDIRDKGLPQPHATELFSLGPDLTLATTDLKQVAESDVVLDRDGLASVFSDVFDADMNRYYSFNAENDYSQLGNIRLDMGGNELFVPDVLALMDVLDTVGTSPELMIHPAMMHDFIMWSQLPESQAVQASILNYFNEGQK</sequence>
<protein>
    <submittedName>
        <fullName evidence="3">Alpha/beta hydrolase</fullName>
    </submittedName>
</protein>
<dbReference type="STRING" id="759620.WS105_0716"/>
<evidence type="ECO:0000259" key="2">
    <source>
        <dbReference type="Pfam" id="PF07859"/>
    </source>
</evidence>